<dbReference type="RefSeq" id="WP_076096929.1">
    <property type="nucleotide sequence ID" value="NZ_MTHD01000006.1"/>
</dbReference>
<dbReference type="STRING" id="418702.BJN45_15610"/>
<feature type="signal peptide" evidence="6">
    <location>
        <begin position="1"/>
        <end position="27"/>
    </location>
</feature>
<comment type="caution">
    <text evidence="8">The sequence shown here is derived from an EMBL/GenBank/DDBJ whole genome shotgun (WGS) entry which is preliminary data.</text>
</comment>
<dbReference type="InterPro" id="IPR036249">
    <property type="entry name" value="Thioredoxin-like_sf"/>
</dbReference>
<dbReference type="EMBL" id="MTHD01000006">
    <property type="protein sequence ID" value="OMG52078.1"/>
    <property type="molecule type" value="Genomic_DNA"/>
</dbReference>
<keyword evidence="6" id="KW-0732">Signal</keyword>
<evidence type="ECO:0000256" key="5">
    <source>
        <dbReference type="RuleBase" id="RU000499"/>
    </source>
</evidence>
<dbReference type="Pfam" id="PF00255">
    <property type="entry name" value="GSHPx"/>
    <property type="match status" value="1"/>
</dbReference>
<dbReference type="PROSITE" id="PS00460">
    <property type="entry name" value="GLUTATHIONE_PEROXID_1"/>
    <property type="match status" value="1"/>
</dbReference>
<keyword evidence="9" id="KW-1185">Reference proteome</keyword>
<dbReference type="OrthoDB" id="9785502at2"/>
<dbReference type="SUPFAM" id="SSF52833">
    <property type="entry name" value="Thioredoxin-like"/>
    <property type="match status" value="1"/>
</dbReference>
<dbReference type="InterPro" id="IPR000889">
    <property type="entry name" value="Glutathione_peroxidase"/>
</dbReference>
<dbReference type="Proteomes" id="UP000187526">
    <property type="component" value="Unassembled WGS sequence"/>
</dbReference>
<dbReference type="PROSITE" id="PS51352">
    <property type="entry name" value="THIOREDOXIN_2"/>
    <property type="match status" value="1"/>
</dbReference>
<dbReference type="InterPro" id="IPR029759">
    <property type="entry name" value="GPX_AS"/>
</dbReference>
<evidence type="ECO:0000256" key="4">
    <source>
        <dbReference type="PIRSR" id="PIRSR000303-1"/>
    </source>
</evidence>
<dbReference type="PANTHER" id="PTHR11592:SF44">
    <property type="entry name" value="GLUTATHIONE PEROXIDASE"/>
    <property type="match status" value="1"/>
</dbReference>
<sequence length="188" mass="20790">MKTNWLRRLGLTSLLAFSTLPPAHAQAACPGLLDHQFINLQDGSPMPLCQYAGKVILVVNTASKCAFTSQYEGLEKLYARLKDRGLVVLGFPSNDFGEQEPGSDQQIAEFCRLTYGVEFPMVAKTIVKGPGANAFYQQLAERTGSTPKWNFHKYLINRDGSEVVAYTSLTSPDSRSLLKKIEQFLGQP</sequence>
<dbReference type="CDD" id="cd00340">
    <property type="entry name" value="GSH_Peroxidase"/>
    <property type="match status" value="1"/>
</dbReference>
<evidence type="ECO:0000256" key="2">
    <source>
        <dbReference type="ARBA" id="ARBA00022559"/>
    </source>
</evidence>
<dbReference type="PRINTS" id="PR01011">
    <property type="entry name" value="GLUTPROXDASE"/>
</dbReference>
<dbReference type="GO" id="GO:0004601">
    <property type="term" value="F:peroxidase activity"/>
    <property type="evidence" value="ECO:0007669"/>
    <property type="project" value="UniProtKB-KW"/>
</dbReference>
<keyword evidence="2 5" id="KW-0575">Peroxidase</keyword>
<comment type="similarity">
    <text evidence="1 5">Belongs to the glutathione peroxidase family.</text>
</comment>
<name>A0A1R1I002_9RHOO</name>
<dbReference type="PROSITE" id="PS51355">
    <property type="entry name" value="GLUTATHIONE_PEROXID_3"/>
    <property type="match status" value="1"/>
</dbReference>
<evidence type="ECO:0000256" key="1">
    <source>
        <dbReference type="ARBA" id="ARBA00006926"/>
    </source>
</evidence>
<accession>A0A1R1I002</accession>
<evidence type="ECO:0000313" key="9">
    <source>
        <dbReference type="Proteomes" id="UP000187526"/>
    </source>
</evidence>
<evidence type="ECO:0000259" key="7">
    <source>
        <dbReference type="PROSITE" id="PS51352"/>
    </source>
</evidence>
<keyword evidence="3 5" id="KW-0560">Oxidoreductase</keyword>
<evidence type="ECO:0000313" key="8">
    <source>
        <dbReference type="EMBL" id="OMG52078.1"/>
    </source>
</evidence>
<dbReference type="PANTHER" id="PTHR11592">
    <property type="entry name" value="GLUTATHIONE PEROXIDASE"/>
    <property type="match status" value="1"/>
</dbReference>
<dbReference type="GO" id="GO:0034599">
    <property type="term" value="P:cellular response to oxidative stress"/>
    <property type="evidence" value="ECO:0007669"/>
    <property type="project" value="TreeGrafter"/>
</dbReference>
<organism evidence="8 9">
    <name type="scientific">Azonexus hydrophilus</name>
    <dbReference type="NCBI Taxonomy" id="418702"/>
    <lineage>
        <taxon>Bacteria</taxon>
        <taxon>Pseudomonadati</taxon>
        <taxon>Pseudomonadota</taxon>
        <taxon>Betaproteobacteria</taxon>
        <taxon>Rhodocyclales</taxon>
        <taxon>Azonexaceae</taxon>
        <taxon>Azonexus</taxon>
    </lineage>
</organism>
<proteinExistence type="inferred from homology"/>
<dbReference type="PIRSF" id="PIRSF000303">
    <property type="entry name" value="Glutathion_perox"/>
    <property type="match status" value="1"/>
</dbReference>
<gene>
    <name evidence="8" type="ORF">BJN45_15610</name>
</gene>
<feature type="domain" description="Thioredoxin" evidence="7">
    <location>
        <begin position="14"/>
        <end position="186"/>
    </location>
</feature>
<evidence type="ECO:0000256" key="3">
    <source>
        <dbReference type="ARBA" id="ARBA00023002"/>
    </source>
</evidence>
<feature type="active site" evidence="4">
    <location>
        <position position="65"/>
    </location>
</feature>
<protein>
    <recommendedName>
        <fullName evidence="5">Glutathione peroxidase</fullName>
    </recommendedName>
</protein>
<dbReference type="AlphaFoldDB" id="A0A1R1I002"/>
<feature type="chain" id="PRO_5012593571" description="Glutathione peroxidase" evidence="6">
    <location>
        <begin position="28"/>
        <end position="188"/>
    </location>
</feature>
<dbReference type="Gene3D" id="3.40.30.10">
    <property type="entry name" value="Glutaredoxin"/>
    <property type="match status" value="1"/>
</dbReference>
<evidence type="ECO:0000256" key="6">
    <source>
        <dbReference type="SAM" id="SignalP"/>
    </source>
</evidence>
<reference evidence="8 9" key="1">
    <citation type="submission" date="2016-10" db="EMBL/GenBank/DDBJ databases">
        <title>Alkaliphiles isolated from bioreactors.</title>
        <authorList>
            <person name="Salah Z."/>
            <person name="Rout S.P."/>
            <person name="Humphreys P.N."/>
        </authorList>
    </citation>
    <scope>NUCLEOTIDE SEQUENCE [LARGE SCALE GENOMIC DNA]</scope>
    <source>
        <strain evidence="8 9">ZS02</strain>
    </source>
</reference>
<dbReference type="InterPro" id="IPR013766">
    <property type="entry name" value="Thioredoxin_domain"/>
</dbReference>